<evidence type="ECO:0000259" key="4">
    <source>
        <dbReference type="PROSITE" id="PS50835"/>
    </source>
</evidence>
<dbReference type="InterPro" id="IPR013783">
    <property type="entry name" value="Ig-like_fold"/>
</dbReference>
<dbReference type="GO" id="GO:0005886">
    <property type="term" value="C:plasma membrane"/>
    <property type="evidence" value="ECO:0007669"/>
    <property type="project" value="InterPro"/>
</dbReference>
<dbReference type="PANTHER" id="PTHR44969:SF1">
    <property type="entry name" value="CELL SURFACE A33 ANTIGEN"/>
    <property type="match status" value="1"/>
</dbReference>
<reference evidence="5" key="1">
    <citation type="submission" date="2020-10" db="EMBL/GenBank/DDBJ databases">
        <title>Chromosome-scale genome assembly of the Allis shad, Alosa alosa.</title>
        <authorList>
            <person name="Margot Z."/>
            <person name="Christophe K."/>
            <person name="Cabau C."/>
            <person name="Louis A."/>
            <person name="Berthelot C."/>
            <person name="Parey E."/>
            <person name="Roest Crollius H."/>
            <person name="Montfort J."/>
            <person name="Robinson-Rechavi M."/>
            <person name="Bucao C."/>
            <person name="Bouchez O."/>
            <person name="Gislard M."/>
            <person name="Lluch J."/>
            <person name="Milhes M."/>
            <person name="Lampietro C."/>
            <person name="Lopez Roques C."/>
            <person name="Donnadieu C."/>
            <person name="Braasch I."/>
            <person name="Desvignes T."/>
            <person name="Postlethwait J."/>
            <person name="Bobe J."/>
            <person name="Guiguen Y."/>
        </authorList>
    </citation>
    <scope>NUCLEOTIDE SEQUENCE</scope>
    <source>
        <strain evidence="5">M-15738</strain>
        <tissue evidence="5">Blood</tissue>
    </source>
</reference>
<feature type="compositionally biased region" description="Basic and acidic residues" evidence="1">
    <location>
        <begin position="280"/>
        <end position="291"/>
    </location>
</feature>
<evidence type="ECO:0000256" key="3">
    <source>
        <dbReference type="SAM" id="SignalP"/>
    </source>
</evidence>
<feature type="transmembrane region" description="Helical" evidence="2">
    <location>
        <begin position="246"/>
        <end position="267"/>
    </location>
</feature>
<dbReference type="InterPro" id="IPR007110">
    <property type="entry name" value="Ig-like_dom"/>
</dbReference>
<feature type="chain" id="PRO_5043786880" description="Ig-like domain-containing protein" evidence="3">
    <location>
        <begin position="23"/>
        <end position="357"/>
    </location>
</feature>
<dbReference type="InterPro" id="IPR003598">
    <property type="entry name" value="Ig_sub2"/>
</dbReference>
<dbReference type="Gene3D" id="2.60.40.10">
    <property type="entry name" value="Immunoglobulins"/>
    <property type="match status" value="2"/>
</dbReference>
<dbReference type="SMART" id="SM00409">
    <property type="entry name" value="IG"/>
    <property type="match status" value="2"/>
</dbReference>
<dbReference type="PROSITE" id="PS50835">
    <property type="entry name" value="IG_LIKE"/>
    <property type="match status" value="2"/>
</dbReference>
<dbReference type="PANTHER" id="PTHR44969">
    <property type="entry name" value="CELL SURFACE A33 ANTIGEN"/>
    <property type="match status" value="1"/>
</dbReference>
<keyword evidence="2" id="KW-0812">Transmembrane</keyword>
<dbReference type="SUPFAM" id="SSF48726">
    <property type="entry name" value="Immunoglobulin"/>
    <property type="match status" value="2"/>
</dbReference>
<protein>
    <recommendedName>
        <fullName evidence="4">Ig-like domain-containing protein</fullName>
    </recommendedName>
</protein>
<proteinExistence type="predicted"/>
<feature type="domain" description="Ig-like" evidence="4">
    <location>
        <begin position="146"/>
        <end position="234"/>
    </location>
</feature>
<feature type="region of interest" description="Disordered" evidence="1">
    <location>
        <begin position="280"/>
        <end position="306"/>
    </location>
</feature>
<keyword evidence="3" id="KW-0732">Signal</keyword>
<keyword evidence="2" id="KW-1133">Transmembrane helix</keyword>
<dbReference type="InterPro" id="IPR036179">
    <property type="entry name" value="Ig-like_dom_sf"/>
</dbReference>
<keyword evidence="6" id="KW-1185">Reference proteome</keyword>
<dbReference type="Pfam" id="PF07686">
    <property type="entry name" value="V-set"/>
    <property type="match status" value="1"/>
</dbReference>
<dbReference type="SMART" id="SM00408">
    <property type="entry name" value="IGc2"/>
    <property type="match status" value="1"/>
</dbReference>
<sequence length="357" mass="39358">MGTGQKVTFGLYILSALSVILGINVEFQQPEYEVARDDPVTMRCIFQTKKPNSPTVIISWTADADDPTEPQITIGTFYHPGNQIDITSEYEGRVTMTNDVAARISSLSFSRVTMQDNRVFQCAVKIPGDNDGQPADTARLLVLVAPSVPVCNVQGAAEYGHNINLTCKSAEGSPPPTYKWERFDTRNIPQPFPPRTTESNGVLSLFNVSRETSGYYKCTSTNKIRSVSYNMTLSVMPPSMNIGSTAGIIGGCAAGLLVLLIVVYCCCCRKKKNAPDHEMGDAVEFHDKPPLETENESDGIRYGESREDTINQRTGYLLEDRSDRFDTDGRQGGQTQIIMTHRSGRQGIAIYDNRDSI</sequence>
<dbReference type="InterPro" id="IPR042474">
    <property type="entry name" value="A33"/>
</dbReference>
<keyword evidence="2" id="KW-0472">Membrane</keyword>
<dbReference type="InterPro" id="IPR003599">
    <property type="entry name" value="Ig_sub"/>
</dbReference>
<comment type="caution">
    <text evidence="5">The sequence shown here is derived from an EMBL/GenBank/DDBJ whole genome shotgun (WGS) entry which is preliminary data.</text>
</comment>
<dbReference type="Proteomes" id="UP000823561">
    <property type="component" value="Chromosome 3"/>
</dbReference>
<accession>A0AAV6HCZ2</accession>
<dbReference type="InterPro" id="IPR013106">
    <property type="entry name" value="Ig_V-set"/>
</dbReference>
<organism evidence="5 6">
    <name type="scientific">Alosa alosa</name>
    <name type="common">allis shad</name>
    <dbReference type="NCBI Taxonomy" id="278164"/>
    <lineage>
        <taxon>Eukaryota</taxon>
        <taxon>Metazoa</taxon>
        <taxon>Chordata</taxon>
        <taxon>Craniata</taxon>
        <taxon>Vertebrata</taxon>
        <taxon>Euteleostomi</taxon>
        <taxon>Actinopterygii</taxon>
        <taxon>Neopterygii</taxon>
        <taxon>Teleostei</taxon>
        <taxon>Clupei</taxon>
        <taxon>Clupeiformes</taxon>
        <taxon>Clupeoidei</taxon>
        <taxon>Clupeidae</taxon>
        <taxon>Alosa</taxon>
    </lineage>
</organism>
<name>A0AAV6HCZ2_9TELE</name>
<evidence type="ECO:0000313" key="5">
    <source>
        <dbReference type="EMBL" id="KAG5283372.1"/>
    </source>
</evidence>
<gene>
    <name evidence="5" type="ORF">AALO_G00041360</name>
</gene>
<dbReference type="Pfam" id="PF13927">
    <property type="entry name" value="Ig_3"/>
    <property type="match status" value="1"/>
</dbReference>
<feature type="domain" description="Ig-like" evidence="4">
    <location>
        <begin position="15"/>
        <end position="141"/>
    </location>
</feature>
<evidence type="ECO:0000256" key="1">
    <source>
        <dbReference type="SAM" id="MobiDB-lite"/>
    </source>
</evidence>
<dbReference type="AlphaFoldDB" id="A0AAV6HCZ2"/>
<evidence type="ECO:0000256" key="2">
    <source>
        <dbReference type="SAM" id="Phobius"/>
    </source>
</evidence>
<evidence type="ECO:0000313" key="6">
    <source>
        <dbReference type="Proteomes" id="UP000823561"/>
    </source>
</evidence>
<feature type="signal peptide" evidence="3">
    <location>
        <begin position="1"/>
        <end position="22"/>
    </location>
</feature>
<dbReference type="EMBL" id="JADWDJ010000003">
    <property type="protein sequence ID" value="KAG5283372.1"/>
    <property type="molecule type" value="Genomic_DNA"/>
</dbReference>